<name>A0AAV9E6S0_ACOCL</name>
<comment type="caution">
    <text evidence="2">The sequence shown here is derived from an EMBL/GenBank/DDBJ whole genome shotgun (WGS) entry which is preliminary data.</text>
</comment>
<feature type="region of interest" description="Disordered" evidence="1">
    <location>
        <begin position="103"/>
        <end position="131"/>
    </location>
</feature>
<evidence type="ECO:0000256" key="1">
    <source>
        <dbReference type="SAM" id="MobiDB-lite"/>
    </source>
</evidence>
<dbReference type="Proteomes" id="UP001180020">
    <property type="component" value="Unassembled WGS sequence"/>
</dbReference>
<evidence type="ECO:0008006" key="4">
    <source>
        <dbReference type="Google" id="ProtNLM"/>
    </source>
</evidence>
<accession>A0AAV9E6S0</accession>
<evidence type="ECO:0000313" key="3">
    <source>
        <dbReference type="Proteomes" id="UP001180020"/>
    </source>
</evidence>
<protein>
    <recommendedName>
        <fullName evidence="4">RNase H type-1 domain-containing protein</fullName>
    </recommendedName>
</protein>
<reference evidence="2" key="1">
    <citation type="journal article" date="2023" name="Nat. Commun.">
        <title>Diploid and tetraploid genomes of Acorus and the evolution of monocots.</title>
        <authorList>
            <person name="Ma L."/>
            <person name="Liu K.W."/>
            <person name="Li Z."/>
            <person name="Hsiao Y.Y."/>
            <person name="Qi Y."/>
            <person name="Fu T."/>
            <person name="Tang G.D."/>
            <person name="Zhang D."/>
            <person name="Sun W.H."/>
            <person name="Liu D.K."/>
            <person name="Li Y."/>
            <person name="Chen G.Z."/>
            <person name="Liu X.D."/>
            <person name="Liao X.Y."/>
            <person name="Jiang Y.T."/>
            <person name="Yu X."/>
            <person name="Hao Y."/>
            <person name="Huang J."/>
            <person name="Zhao X.W."/>
            <person name="Ke S."/>
            <person name="Chen Y.Y."/>
            <person name="Wu W.L."/>
            <person name="Hsu J.L."/>
            <person name="Lin Y.F."/>
            <person name="Huang M.D."/>
            <person name="Li C.Y."/>
            <person name="Huang L."/>
            <person name="Wang Z.W."/>
            <person name="Zhao X."/>
            <person name="Zhong W.Y."/>
            <person name="Peng D.H."/>
            <person name="Ahmad S."/>
            <person name="Lan S."/>
            <person name="Zhang J.S."/>
            <person name="Tsai W.C."/>
            <person name="Van de Peer Y."/>
            <person name="Liu Z.J."/>
        </authorList>
    </citation>
    <scope>NUCLEOTIDE SEQUENCE</scope>
    <source>
        <strain evidence="2">CP</strain>
    </source>
</reference>
<dbReference type="AlphaFoldDB" id="A0AAV9E6S0"/>
<keyword evidence="3" id="KW-1185">Reference proteome</keyword>
<dbReference type="EMBL" id="JAUJYO010000009">
    <property type="protein sequence ID" value="KAK1308703.1"/>
    <property type="molecule type" value="Genomic_DNA"/>
</dbReference>
<proteinExistence type="predicted"/>
<reference evidence="2" key="2">
    <citation type="submission" date="2023-06" db="EMBL/GenBank/DDBJ databases">
        <authorList>
            <person name="Ma L."/>
            <person name="Liu K.-W."/>
            <person name="Li Z."/>
            <person name="Hsiao Y.-Y."/>
            <person name="Qi Y."/>
            <person name="Fu T."/>
            <person name="Tang G."/>
            <person name="Zhang D."/>
            <person name="Sun W.-H."/>
            <person name="Liu D.-K."/>
            <person name="Li Y."/>
            <person name="Chen G.-Z."/>
            <person name="Liu X.-D."/>
            <person name="Liao X.-Y."/>
            <person name="Jiang Y.-T."/>
            <person name="Yu X."/>
            <person name="Hao Y."/>
            <person name="Huang J."/>
            <person name="Zhao X.-W."/>
            <person name="Ke S."/>
            <person name="Chen Y.-Y."/>
            <person name="Wu W.-L."/>
            <person name="Hsu J.-L."/>
            <person name="Lin Y.-F."/>
            <person name="Huang M.-D."/>
            <person name="Li C.-Y."/>
            <person name="Huang L."/>
            <person name="Wang Z.-W."/>
            <person name="Zhao X."/>
            <person name="Zhong W.-Y."/>
            <person name="Peng D.-H."/>
            <person name="Ahmad S."/>
            <person name="Lan S."/>
            <person name="Zhang J.-S."/>
            <person name="Tsai W.-C."/>
            <person name="Van De Peer Y."/>
            <person name="Liu Z.-J."/>
        </authorList>
    </citation>
    <scope>NUCLEOTIDE SEQUENCE</scope>
    <source>
        <strain evidence="2">CP</strain>
        <tissue evidence="2">Leaves</tissue>
    </source>
</reference>
<sequence>MWSIWLERNDRLFRQKKCFKPLLVRHILSTTRATFVGQRYEDEITPMTTKMSDLFSFSVKEKQQLEKEVIWEPPQDGWVKLNSDGSKTDDRYAYGALIRDSSADNNLPWKSGRPPSKLPERVKVIPVTPPI</sequence>
<organism evidence="2 3">
    <name type="scientific">Acorus calamus</name>
    <name type="common">Sweet flag</name>
    <dbReference type="NCBI Taxonomy" id="4465"/>
    <lineage>
        <taxon>Eukaryota</taxon>
        <taxon>Viridiplantae</taxon>
        <taxon>Streptophyta</taxon>
        <taxon>Embryophyta</taxon>
        <taxon>Tracheophyta</taxon>
        <taxon>Spermatophyta</taxon>
        <taxon>Magnoliopsida</taxon>
        <taxon>Liliopsida</taxon>
        <taxon>Acoraceae</taxon>
        <taxon>Acorus</taxon>
    </lineage>
</organism>
<evidence type="ECO:0000313" key="2">
    <source>
        <dbReference type="EMBL" id="KAK1308703.1"/>
    </source>
</evidence>
<gene>
    <name evidence="2" type="ORF">QJS10_CPA09g01037</name>
</gene>